<proteinExistence type="predicted"/>
<keyword evidence="3" id="KW-1185">Reference proteome</keyword>
<dbReference type="CDD" id="cd07262">
    <property type="entry name" value="VOC_like"/>
    <property type="match status" value="1"/>
</dbReference>
<name>A0A370UBU3_9GAMM</name>
<dbReference type="Proteomes" id="UP000254326">
    <property type="component" value="Unassembled WGS sequence"/>
</dbReference>
<dbReference type="InterPro" id="IPR029068">
    <property type="entry name" value="Glyas_Bleomycin-R_OHBP_Dase"/>
</dbReference>
<dbReference type="PANTHER" id="PTHR35006:SF1">
    <property type="entry name" value="BLL2941 PROTEIN"/>
    <property type="match status" value="1"/>
</dbReference>
<sequence>MFSHVMVGANDIEKSKAFYDAALMVLGYKEGVYDQKGRVVYIGEDTVFMLTKPINGEPASHGNGMTIGFKANSPELADAWFEAGKAQGGEPIENPPGVRQVGKRQLYLAYLRDPSGNKVCVTHVMPS</sequence>
<evidence type="ECO:0000259" key="1">
    <source>
        <dbReference type="PROSITE" id="PS51819"/>
    </source>
</evidence>
<evidence type="ECO:0000313" key="2">
    <source>
        <dbReference type="EMBL" id="RDL45277.1"/>
    </source>
</evidence>
<dbReference type="PANTHER" id="PTHR35006">
    <property type="entry name" value="GLYOXALASE FAMILY PROTEIN (AFU_ORTHOLOGUE AFUA_5G14830)"/>
    <property type="match status" value="1"/>
</dbReference>
<organism evidence="2 3">
    <name type="scientific">Marinomonas piezotolerans</name>
    <dbReference type="NCBI Taxonomy" id="2213058"/>
    <lineage>
        <taxon>Bacteria</taxon>
        <taxon>Pseudomonadati</taxon>
        <taxon>Pseudomonadota</taxon>
        <taxon>Gammaproteobacteria</taxon>
        <taxon>Oceanospirillales</taxon>
        <taxon>Oceanospirillaceae</taxon>
        <taxon>Marinomonas</taxon>
    </lineage>
</organism>
<gene>
    <name evidence="2" type="ORF">DN730_06605</name>
</gene>
<protein>
    <submittedName>
        <fullName evidence="2">VOC family protein</fullName>
    </submittedName>
</protein>
<dbReference type="PROSITE" id="PS51819">
    <property type="entry name" value="VOC"/>
    <property type="match status" value="1"/>
</dbReference>
<dbReference type="EMBL" id="QKRA01000002">
    <property type="protein sequence ID" value="RDL45277.1"/>
    <property type="molecule type" value="Genomic_DNA"/>
</dbReference>
<dbReference type="InterPro" id="IPR004360">
    <property type="entry name" value="Glyas_Fos-R_dOase_dom"/>
</dbReference>
<evidence type="ECO:0000313" key="3">
    <source>
        <dbReference type="Proteomes" id="UP000254326"/>
    </source>
</evidence>
<dbReference type="SUPFAM" id="SSF54593">
    <property type="entry name" value="Glyoxalase/Bleomycin resistance protein/Dihydroxybiphenyl dioxygenase"/>
    <property type="match status" value="1"/>
</dbReference>
<dbReference type="OrthoDB" id="9800438at2"/>
<dbReference type="InterPro" id="IPR037523">
    <property type="entry name" value="VOC_core"/>
</dbReference>
<feature type="domain" description="VOC" evidence="1">
    <location>
        <begin position="1"/>
        <end position="124"/>
    </location>
</feature>
<dbReference type="Pfam" id="PF00903">
    <property type="entry name" value="Glyoxalase"/>
    <property type="match status" value="1"/>
</dbReference>
<dbReference type="RefSeq" id="WP_115467310.1">
    <property type="nucleotide sequence ID" value="NZ_QKRA01000002.1"/>
</dbReference>
<dbReference type="Gene3D" id="3.10.180.10">
    <property type="entry name" value="2,3-Dihydroxybiphenyl 1,2-Dioxygenase, domain 1"/>
    <property type="match status" value="1"/>
</dbReference>
<comment type="caution">
    <text evidence="2">The sequence shown here is derived from an EMBL/GenBank/DDBJ whole genome shotgun (WGS) entry which is preliminary data.</text>
</comment>
<reference evidence="2 3" key="1">
    <citation type="submission" date="2018-06" db="EMBL/GenBank/DDBJ databases">
        <title>Marinomonas sp. YLB-05 draft genome sequence.</title>
        <authorList>
            <person name="Yu L."/>
            <person name="Tang X."/>
        </authorList>
    </citation>
    <scope>NUCLEOTIDE SEQUENCE [LARGE SCALE GENOMIC DNA]</scope>
    <source>
        <strain evidence="2 3">YLB-05</strain>
    </source>
</reference>
<dbReference type="AlphaFoldDB" id="A0A370UBU3"/>
<accession>A0A370UBU3</accession>